<accession>A0AAV0MP44</accession>
<name>A0AAV0MP44_9ROSI</name>
<evidence type="ECO:0000313" key="3">
    <source>
        <dbReference type="Proteomes" id="UP001154282"/>
    </source>
</evidence>
<evidence type="ECO:0000313" key="2">
    <source>
        <dbReference type="EMBL" id="CAI0448052.1"/>
    </source>
</evidence>
<dbReference type="Proteomes" id="UP001154282">
    <property type="component" value="Unassembled WGS sequence"/>
</dbReference>
<dbReference type="AlphaFoldDB" id="A0AAV0MP44"/>
<organism evidence="2 3">
    <name type="scientific">Linum tenue</name>
    <dbReference type="NCBI Taxonomy" id="586396"/>
    <lineage>
        <taxon>Eukaryota</taxon>
        <taxon>Viridiplantae</taxon>
        <taxon>Streptophyta</taxon>
        <taxon>Embryophyta</taxon>
        <taxon>Tracheophyta</taxon>
        <taxon>Spermatophyta</taxon>
        <taxon>Magnoliopsida</taxon>
        <taxon>eudicotyledons</taxon>
        <taxon>Gunneridae</taxon>
        <taxon>Pentapetalae</taxon>
        <taxon>rosids</taxon>
        <taxon>fabids</taxon>
        <taxon>Malpighiales</taxon>
        <taxon>Linaceae</taxon>
        <taxon>Linum</taxon>
    </lineage>
</organism>
<protein>
    <recommendedName>
        <fullName evidence="4">Secreted protein</fullName>
    </recommendedName>
</protein>
<dbReference type="EMBL" id="CAMGYJ010000007">
    <property type="protein sequence ID" value="CAI0448052.1"/>
    <property type="molecule type" value="Genomic_DNA"/>
</dbReference>
<sequence>MWKKTCRTRASRSSVTTLSTRRCLFWFTMANPFRNPSSSSSTSTSSGKTAPQCCSPGILTTELKFASGPSFMMKRWHLMCTR</sequence>
<feature type="compositionally biased region" description="Low complexity" evidence="1">
    <location>
        <begin position="37"/>
        <end position="46"/>
    </location>
</feature>
<keyword evidence="3" id="KW-1185">Reference proteome</keyword>
<comment type="caution">
    <text evidence="2">The sequence shown here is derived from an EMBL/GenBank/DDBJ whole genome shotgun (WGS) entry which is preliminary data.</text>
</comment>
<evidence type="ECO:0008006" key="4">
    <source>
        <dbReference type="Google" id="ProtNLM"/>
    </source>
</evidence>
<gene>
    <name evidence="2" type="ORF">LITE_LOCUS29641</name>
</gene>
<feature type="region of interest" description="Disordered" evidence="1">
    <location>
        <begin position="31"/>
        <end position="52"/>
    </location>
</feature>
<reference evidence="2" key="1">
    <citation type="submission" date="2022-08" db="EMBL/GenBank/DDBJ databases">
        <authorList>
            <person name="Gutierrez-Valencia J."/>
        </authorList>
    </citation>
    <scope>NUCLEOTIDE SEQUENCE</scope>
</reference>
<proteinExistence type="predicted"/>
<evidence type="ECO:0000256" key="1">
    <source>
        <dbReference type="SAM" id="MobiDB-lite"/>
    </source>
</evidence>